<proteinExistence type="predicted"/>
<dbReference type="SMART" id="SM00062">
    <property type="entry name" value="PBPb"/>
    <property type="match status" value="1"/>
</dbReference>
<evidence type="ECO:0000256" key="2">
    <source>
        <dbReference type="SAM" id="SignalP"/>
    </source>
</evidence>
<dbReference type="GO" id="GO:0051470">
    <property type="term" value="P:ectoine transmembrane transport"/>
    <property type="evidence" value="ECO:0007669"/>
    <property type="project" value="InterPro"/>
</dbReference>
<dbReference type="Gene3D" id="3.40.190.10">
    <property type="entry name" value="Periplasmic binding protein-like II"/>
    <property type="match status" value="2"/>
</dbReference>
<dbReference type="InterPro" id="IPR014337">
    <property type="entry name" value="Ectoine_EhuB"/>
</dbReference>
<feature type="domain" description="Solute-binding protein family 3/N-terminal" evidence="3">
    <location>
        <begin position="50"/>
        <end position="278"/>
    </location>
</feature>
<comment type="caution">
    <text evidence="4">The sequence shown here is derived from an EMBL/GenBank/DDBJ whole genome shotgun (WGS) entry which is preliminary data.</text>
</comment>
<evidence type="ECO:0000259" key="3">
    <source>
        <dbReference type="SMART" id="SM00062"/>
    </source>
</evidence>
<dbReference type="AlphaFoldDB" id="A0A556A6M3"/>
<dbReference type="PROSITE" id="PS51257">
    <property type="entry name" value="PROKAR_LIPOPROTEIN"/>
    <property type="match status" value="1"/>
</dbReference>
<dbReference type="SUPFAM" id="SSF53850">
    <property type="entry name" value="Periplasmic binding protein-like II"/>
    <property type="match status" value="1"/>
</dbReference>
<dbReference type="Pfam" id="PF00497">
    <property type="entry name" value="SBP_bac_3"/>
    <property type="match status" value="1"/>
</dbReference>
<organism evidence="4 5">
    <name type="scientific">Verticiella sediminum</name>
    <dbReference type="NCBI Taxonomy" id="1247510"/>
    <lineage>
        <taxon>Bacteria</taxon>
        <taxon>Pseudomonadati</taxon>
        <taxon>Pseudomonadota</taxon>
        <taxon>Betaproteobacteria</taxon>
        <taxon>Burkholderiales</taxon>
        <taxon>Alcaligenaceae</taxon>
        <taxon>Verticiella</taxon>
    </lineage>
</organism>
<dbReference type="InterPro" id="IPR001638">
    <property type="entry name" value="Solute-binding_3/MltF_N"/>
</dbReference>
<evidence type="ECO:0000313" key="4">
    <source>
        <dbReference type="EMBL" id="TSH88529.1"/>
    </source>
</evidence>
<dbReference type="GO" id="GO:0033294">
    <property type="term" value="F:ectoine binding"/>
    <property type="evidence" value="ECO:0007669"/>
    <property type="project" value="InterPro"/>
</dbReference>
<keyword evidence="5" id="KW-1185">Reference proteome</keyword>
<dbReference type="EMBL" id="VLTJ01000044">
    <property type="protein sequence ID" value="TSH88529.1"/>
    <property type="molecule type" value="Genomic_DNA"/>
</dbReference>
<gene>
    <name evidence="4" type="primary">ehuB</name>
    <name evidence="4" type="ORF">FOZ76_26605</name>
</gene>
<feature type="chain" id="PRO_5021707536" evidence="2">
    <location>
        <begin position="20"/>
        <end position="301"/>
    </location>
</feature>
<feature type="signal peptide" evidence="2">
    <location>
        <begin position="1"/>
        <end position="19"/>
    </location>
</feature>
<dbReference type="OrthoDB" id="9768183at2"/>
<sequence>MRSARFALALGCTLSVTLAACSDADKPAAGADGQSEADTSTLAKAQEAGRIRIGYANEAPFAYMDSSAGQLTGEAPEVLRHVLDELGIKEVEGVLTEFGSLIPGLQANRFDIIAAGMYVTPERCKQAIFSNPTYGIGSAFVVREGNPKALDSFAAVAQDDSARLGVVVGAIEAEYADKSGVPAARVVVFPDAASALAGVQAGRVDAYAATSLTVNDLLGKGKATGVERAEPFTDPVIDGKDVRGYGAFAFRNDDTALRDAVNEKLAAFIGSPAHLEAVSPFGFTEAELPGDTTAAMLCGEG</sequence>
<evidence type="ECO:0000256" key="1">
    <source>
        <dbReference type="ARBA" id="ARBA00022729"/>
    </source>
</evidence>
<accession>A0A556A6M3</accession>
<name>A0A556A6M3_9BURK</name>
<dbReference type="PANTHER" id="PTHR35936:SF17">
    <property type="entry name" value="ARGININE-BINDING EXTRACELLULAR PROTEIN ARTP"/>
    <property type="match status" value="1"/>
</dbReference>
<dbReference type="Proteomes" id="UP000318405">
    <property type="component" value="Unassembled WGS sequence"/>
</dbReference>
<dbReference type="PANTHER" id="PTHR35936">
    <property type="entry name" value="MEMBRANE-BOUND LYTIC MUREIN TRANSGLYCOSYLASE F"/>
    <property type="match status" value="1"/>
</dbReference>
<protein>
    <submittedName>
        <fullName evidence="4">Ectoine/hydroxyectoine ABC transporter substrate-binding protein EhuB</fullName>
    </submittedName>
</protein>
<evidence type="ECO:0000313" key="5">
    <source>
        <dbReference type="Proteomes" id="UP000318405"/>
    </source>
</evidence>
<reference evidence="4 5" key="1">
    <citation type="submission" date="2019-07" db="EMBL/GenBank/DDBJ databases">
        <title>Qingshengfaniella alkalisoli gen. nov., sp. nov., isolated from saline soil.</title>
        <authorList>
            <person name="Xu L."/>
            <person name="Huang X.-X."/>
            <person name="Sun J.-Q."/>
        </authorList>
    </citation>
    <scope>NUCLEOTIDE SEQUENCE [LARGE SCALE GENOMIC DNA]</scope>
    <source>
        <strain evidence="4 5">DSM 27279</strain>
    </source>
</reference>
<dbReference type="NCBIfam" id="TIGR02995">
    <property type="entry name" value="ectoine_ehuB"/>
    <property type="match status" value="1"/>
</dbReference>
<keyword evidence="1 2" id="KW-0732">Signal</keyword>
<dbReference type="CDD" id="cd01002">
    <property type="entry name" value="PBP2_Ehub_like"/>
    <property type="match status" value="1"/>
</dbReference>